<feature type="transmembrane region" description="Helical" evidence="6">
    <location>
        <begin position="87"/>
        <end position="106"/>
    </location>
</feature>
<dbReference type="SUPFAM" id="SSF103473">
    <property type="entry name" value="MFS general substrate transporter"/>
    <property type="match status" value="1"/>
</dbReference>
<feature type="transmembrane region" description="Helical" evidence="6">
    <location>
        <begin position="281"/>
        <end position="299"/>
    </location>
</feature>
<feature type="transmembrane region" description="Helical" evidence="6">
    <location>
        <begin position="216"/>
        <end position="239"/>
    </location>
</feature>
<dbReference type="PANTHER" id="PTHR43124:SF3">
    <property type="entry name" value="CHLORAMPHENICOL EFFLUX PUMP RV0191"/>
    <property type="match status" value="1"/>
</dbReference>
<dbReference type="RefSeq" id="WP_032618028.1">
    <property type="nucleotide sequence ID" value="NZ_CP083630.1"/>
</dbReference>
<proteinExistence type="predicted"/>
<feature type="transmembrane region" description="Helical" evidence="6">
    <location>
        <begin position="254"/>
        <end position="274"/>
    </location>
</feature>
<keyword evidence="4 6" id="KW-1133">Transmembrane helix</keyword>
<evidence type="ECO:0000313" key="9">
    <source>
        <dbReference type="Proteomes" id="UP000222768"/>
    </source>
</evidence>
<feature type="transmembrane region" description="Helical" evidence="6">
    <location>
        <begin position="305"/>
        <end position="329"/>
    </location>
</feature>
<feature type="transmembrane region" description="Helical" evidence="6">
    <location>
        <begin position="15"/>
        <end position="35"/>
    </location>
</feature>
<keyword evidence="2" id="KW-1003">Cell membrane</keyword>
<dbReference type="InterPro" id="IPR036259">
    <property type="entry name" value="MFS_trans_sf"/>
</dbReference>
<dbReference type="InterPro" id="IPR050189">
    <property type="entry name" value="MFS_Efflux_Transporters"/>
</dbReference>
<evidence type="ECO:0000259" key="7">
    <source>
        <dbReference type="PROSITE" id="PS50850"/>
    </source>
</evidence>
<evidence type="ECO:0000256" key="4">
    <source>
        <dbReference type="ARBA" id="ARBA00022989"/>
    </source>
</evidence>
<feature type="transmembrane region" description="Helical" evidence="6">
    <location>
        <begin position="145"/>
        <end position="165"/>
    </location>
</feature>
<feature type="transmembrane region" description="Helical" evidence="6">
    <location>
        <begin position="171"/>
        <end position="195"/>
    </location>
</feature>
<comment type="subcellular location">
    <subcellularLocation>
        <location evidence="1">Cell membrane</location>
        <topology evidence="1">Multi-pass membrane protein</topology>
    </subcellularLocation>
</comment>
<feature type="transmembrane region" description="Helical" evidence="6">
    <location>
        <begin position="112"/>
        <end position="133"/>
    </location>
</feature>
<evidence type="ECO:0000256" key="3">
    <source>
        <dbReference type="ARBA" id="ARBA00022692"/>
    </source>
</evidence>
<dbReference type="PROSITE" id="PS50850">
    <property type="entry name" value="MFS"/>
    <property type="match status" value="1"/>
</dbReference>
<evidence type="ECO:0000256" key="5">
    <source>
        <dbReference type="ARBA" id="ARBA00023136"/>
    </source>
</evidence>
<evidence type="ECO:0000313" key="8">
    <source>
        <dbReference type="EMBL" id="PHH04134.1"/>
    </source>
</evidence>
<dbReference type="EMBL" id="PDLK01000002">
    <property type="protein sequence ID" value="PHH04134.1"/>
    <property type="molecule type" value="Genomic_DNA"/>
</dbReference>
<protein>
    <submittedName>
        <fullName evidence="8">MFS transporter</fullName>
    </submittedName>
</protein>
<dbReference type="Gene3D" id="1.20.1250.20">
    <property type="entry name" value="MFS general substrate transporter like domains"/>
    <property type="match status" value="1"/>
</dbReference>
<keyword evidence="3 6" id="KW-0812">Transmembrane</keyword>
<sequence length="398" mass="41227">MTNITAAPGQITQSAPLPVASLLALALAGFITILTETLPAGLLPQISAGMNISGAMAGQFVTLYAVGSLVAAIPLITATQGVRRRPLLLLALAGFVVTNTVTAFSLNYVMTMIARFMAGVSAGLVWALLAGYAARMVPVEQKGRAIAIAMVGTPLALSLGVPAGTFLGGLVGWRMCFGIISVMAITLMVWVRFLVPDFPGLVAGKRLPLGQVFRLAGVRPVLFVVLTFVMAHNILYTYIAPFLASAGMAERTDLILLVFGVASLLGIWVIGVFVDRCLRTLALISTALFALSALVLWVMGDIPAAVYTAVAVWGLSFGGAATLFQTAIARTAGDAADVAQSMLVTAWNLAIAGGGFFGGLLLGSLSVSAFSPAVVMLLLLALAVIWAARQKGFPTESA</sequence>
<dbReference type="GO" id="GO:0022857">
    <property type="term" value="F:transmembrane transporter activity"/>
    <property type="evidence" value="ECO:0007669"/>
    <property type="project" value="InterPro"/>
</dbReference>
<gene>
    <name evidence="8" type="ORF">CRX53_09200</name>
</gene>
<dbReference type="InterPro" id="IPR020846">
    <property type="entry name" value="MFS_dom"/>
</dbReference>
<feature type="domain" description="Major facilitator superfamily (MFS) profile" evidence="7">
    <location>
        <begin position="21"/>
        <end position="392"/>
    </location>
</feature>
<dbReference type="InterPro" id="IPR011701">
    <property type="entry name" value="MFS"/>
</dbReference>
<comment type="caution">
    <text evidence="8">The sequence shown here is derived from an EMBL/GenBank/DDBJ whole genome shotgun (WGS) entry which is preliminary data.</text>
</comment>
<evidence type="ECO:0000256" key="6">
    <source>
        <dbReference type="SAM" id="Phobius"/>
    </source>
</evidence>
<dbReference type="Pfam" id="PF07690">
    <property type="entry name" value="MFS_1"/>
    <property type="match status" value="1"/>
</dbReference>
<dbReference type="CDD" id="cd17324">
    <property type="entry name" value="MFS_NepI_like"/>
    <property type="match status" value="1"/>
</dbReference>
<dbReference type="PANTHER" id="PTHR43124">
    <property type="entry name" value="PURINE EFFLUX PUMP PBUE"/>
    <property type="match status" value="1"/>
</dbReference>
<reference evidence="9" key="1">
    <citation type="submission" date="2017-09" db="EMBL/GenBank/DDBJ databases">
        <title>FDA dAtabase for Regulatory Grade micrObial Sequences (FDA-ARGOS): Supporting development and validation of Infectious Disease Dx tests.</title>
        <authorList>
            <person name="Minogue T."/>
            <person name="Wolcott M."/>
            <person name="Wasieloski L."/>
            <person name="Aguilar W."/>
            <person name="Moore D."/>
            <person name="Tallon L."/>
            <person name="Sadzewicz L."/>
            <person name="Ott S."/>
            <person name="Zhao X."/>
            <person name="Nagaraj S."/>
            <person name="Vavikolanu K."/>
            <person name="Aluvathingal J."/>
            <person name="Nadendla S."/>
            <person name="Sichtig H."/>
        </authorList>
    </citation>
    <scope>NUCLEOTIDE SEQUENCE [LARGE SCALE GENOMIC DNA]</scope>
    <source>
        <strain evidence="9">FDAARGOS_404</strain>
    </source>
</reference>
<accession>A0A855EQS9</accession>
<feature type="transmembrane region" description="Helical" evidence="6">
    <location>
        <begin position="55"/>
        <end position="75"/>
    </location>
</feature>
<name>A0A855EQS9_9ENTR</name>
<feature type="transmembrane region" description="Helical" evidence="6">
    <location>
        <begin position="369"/>
        <end position="388"/>
    </location>
</feature>
<evidence type="ECO:0000256" key="2">
    <source>
        <dbReference type="ARBA" id="ARBA00022475"/>
    </source>
</evidence>
<dbReference type="AlphaFoldDB" id="A0A855EQS9"/>
<dbReference type="GO" id="GO:0005886">
    <property type="term" value="C:plasma membrane"/>
    <property type="evidence" value="ECO:0007669"/>
    <property type="project" value="UniProtKB-SubCell"/>
</dbReference>
<evidence type="ECO:0000256" key="1">
    <source>
        <dbReference type="ARBA" id="ARBA00004651"/>
    </source>
</evidence>
<organism evidence="8 9">
    <name type="scientific">Leclercia adecarboxylata</name>
    <dbReference type="NCBI Taxonomy" id="83655"/>
    <lineage>
        <taxon>Bacteria</taxon>
        <taxon>Pseudomonadati</taxon>
        <taxon>Pseudomonadota</taxon>
        <taxon>Gammaproteobacteria</taxon>
        <taxon>Enterobacterales</taxon>
        <taxon>Enterobacteriaceae</taxon>
        <taxon>Leclercia</taxon>
    </lineage>
</organism>
<dbReference type="Proteomes" id="UP000222768">
    <property type="component" value="Unassembled WGS sequence"/>
</dbReference>
<keyword evidence="5 6" id="KW-0472">Membrane</keyword>
<feature type="transmembrane region" description="Helical" evidence="6">
    <location>
        <begin position="341"/>
        <end position="363"/>
    </location>
</feature>